<dbReference type="Gene3D" id="1.10.8.100">
    <property type="entry name" value="Ribosomal RNA adenine dimethylase-like, domain 2"/>
    <property type="match status" value="1"/>
</dbReference>
<dbReference type="InterPro" id="IPR020596">
    <property type="entry name" value="rRNA_Ade_Mease_Trfase_CS"/>
</dbReference>
<reference evidence="8" key="1">
    <citation type="submission" date="2015-05" db="EMBL/GenBank/DDBJ databases">
        <title>Characterization of AcyB2 and Trm22 as positive transcriptional regulators for Carbomycin biosynthesis in Streptomyces thermotolerans ATCC 11416.</title>
        <authorList>
            <person name="Zhong J."/>
            <person name="Dai J."/>
            <person name="Wang Y."/>
            <person name="He W."/>
        </authorList>
    </citation>
    <scope>NUCLEOTIDE SEQUENCE</scope>
    <source>
        <strain evidence="8">ATCC 11416</strain>
    </source>
</reference>
<protein>
    <submittedName>
        <fullName evidence="8">rRNA methyltransferase</fullName>
    </submittedName>
</protein>
<feature type="domain" description="Ribosomal RNA adenine methylase transferase N-terminal" evidence="7">
    <location>
        <begin position="62"/>
        <end position="226"/>
    </location>
</feature>
<dbReference type="InterPro" id="IPR023165">
    <property type="entry name" value="rRNA_Ade_diMease-like_C"/>
</dbReference>
<dbReference type="SUPFAM" id="SSF53335">
    <property type="entry name" value="S-adenosyl-L-methionine-dependent methyltransferases"/>
    <property type="match status" value="1"/>
</dbReference>
<feature type="binding site" evidence="5">
    <location>
        <position position="57"/>
    </location>
    <ligand>
        <name>S-adenosyl-L-methionine</name>
        <dbReference type="ChEBI" id="CHEBI:59789"/>
    </ligand>
</feature>
<evidence type="ECO:0000259" key="7">
    <source>
        <dbReference type="SMART" id="SM00650"/>
    </source>
</evidence>
<dbReference type="InterPro" id="IPR029063">
    <property type="entry name" value="SAM-dependent_MTases_sf"/>
</dbReference>
<feature type="region of interest" description="Disordered" evidence="6">
    <location>
        <begin position="14"/>
        <end position="53"/>
    </location>
</feature>
<dbReference type="GO" id="GO:0003723">
    <property type="term" value="F:RNA binding"/>
    <property type="evidence" value="ECO:0007669"/>
    <property type="project" value="UniProtKB-UniRule"/>
</dbReference>
<accession>A0A0P0KVS6</accession>
<gene>
    <name evidence="8" type="primary">cbm7</name>
</gene>
<evidence type="ECO:0000313" key="8">
    <source>
        <dbReference type="EMBL" id="ALK28496.1"/>
    </source>
</evidence>
<keyword evidence="1 5" id="KW-0489">Methyltransferase</keyword>
<dbReference type="AlphaFoldDB" id="A0A0P0KVS6"/>
<dbReference type="Gene3D" id="3.40.50.150">
    <property type="entry name" value="Vaccinia Virus protein VP39"/>
    <property type="match status" value="1"/>
</dbReference>
<evidence type="ECO:0000256" key="5">
    <source>
        <dbReference type="PROSITE-ProRule" id="PRU01026"/>
    </source>
</evidence>
<comment type="similarity">
    <text evidence="5">Belongs to the class I-like SAM-binding methyltransferase superfamily. rRNA adenine N(6)-methyltransferase family.</text>
</comment>
<dbReference type="GO" id="GO:0005829">
    <property type="term" value="C:cytosol"/>
    <property type="evidence" value="ECO:0007669"/>
    <property type="project" value="TreeGrafter"/>
</dbReference>
<dbReference type="InterPro" id="IPR001737">
    <property type="entry name" value="KsgA/Erm"/>
</dbReference>
<keyword evidence="3 5" id="KW-0949">S-adenosyl-L-methionine</keyword>
<feature type="binding site" evidence="5">
    <location>
        <position position="55"/>
    </location>
    <ligand>
        <name>S-adenosyl-L-methionine</name>
        <dbReference type="ChEBI" id="CHEBI:59789"/>
    </ligand>
</feature>
<keyword evidence="4 5" id="KW-0694">RNA-binding</keyword>
<dbReference type="NCBIfam" id="NF000499">
    <property type="entry name" value="Erm23S_rRNA_broad"/>
    <property type="match status" value="1"/>
</dbReference>
<keyword evidence="2 5" id="KW-0808">Transferase</keyword>
<dbReference type="PROSITE" id="PS01131">
    <property type="entry name" value="RRNA_A_DIMETH"/>
    <property type="match status" value="1"/>
</dbReference>
<feature type="binding site" evidence="5">
    <location>
        <position position="128"/>
    </location>
    <ligand>
        <name>S-adenosyl-L-methionine</name>
        <dbReference type="ChEBI" id="CHEBI:59789"/>
    </ligand>
</feature>
<organism evidence="8">
    <name type="scientific">Streptomyces thermotolerans</name>
    <dbReference type="NCBI Taxonomy" id="80858"/>
    <lineage>
        <taxon>Bacteria</taxon>
        <taxon>Bacillati</taxon>
        <taxon>Actinomycetota</taxon>
        <taxon>Actinomycetes</taxon>
        <taxon>Kitasatosporales</taxon>
        <taxon>Streptomycetaceae</taxon>
        <taxon>Streptomyces</taxon>
    </lineage>
</organism>
<dbReference type="PANTHER" id="PTHR11727:SF7">
    <property type="entry name" value="DIMETHYLADENOSINE TRANSFERASE-RELATED"/>
    <property type="match status" value="1"/>
</dbReference>
<proteinExistence type="inferred from homology"/>
<sequence>MAALLKRILRRRMAEKRSGRGRMAAARTTGAQSRKTAQRSGRSEADRRRRVHGQNFLVDRETVQRFVRFADPDPGEVVLEVGAGNGAITRELARLCRRVVAYEIDRHFADRLREATAEDPRIEVVAGDFLKTSQPKVPFSVVGNIPFGNTADIVDWCLNARRLRTTTLVTQLEYARKRTGGYRRWSRLTVATWPEVEWRMGERISRRWFRPVPAVDSAVLRLERRPVPLIPPGLMHDFRDLVETGFTGKGGSLDASLRRRFPARRVAAGFRRARLEQGVVVAYVTPGQWITLFEELHGR</sequence>
<evidence type="ECO:0000256" key="4">
    <source>
        <dbReference type="ARBA" id="ARBA00022884"/>
    </source>
</evidence>
<dbReference type="PROSITE" id="PS51689">
    <property type="entry name" value="SAM_RNA_A_N6_MT"/>
    <property type="match status" value="1"/>
</dbReference>
<dbReference type="KEGG" id="ag:AAC32026"/>
<evidence type="ECO:0000256" key="6">
    <source>
        <dbReference type="SAM" id="MobiDB-lite"/>
    </source>
</evidence>
<dbReference type="CDD" id="cd02440">
    <property type="entry name" value="AdoMet_MTases"/>
    <property type="match status" value="1"/>
</dbReference>
<evidence type="ECO:0000256" key="2">
    <source>
        <dbReference type="ARBA" id="ARBA00022679"/>
    </source>
</evidence>
<dbReference type="RefSeq" id="WP_063844794.1">
    <property type="nucleotide sequence ID" value="NG_047830.1"/>
</dbReference>
<dbReference type="NCBIfam" id="NF000337">
    <property type="entry name" value="erm_SHROVE"/>
    <property type="match status" value="1"/>
</dbReference>
<feature type="binding site" evidence="5">
    <location>
        <position position="103"/>
    </location>
    <ligand>
        <name>S-adenosyl-L-methionine</name>
        <dbReference type="ChEBI" id="CHEBI:59789"/>
    </ligand>
</feature>
<dbReference type="EMBL" id="KR818745">
    <property type="protein sequence ID" value="ALK28496.1"/>
    <property type="molecule type" value="Genomic_DNA"/>
</dbReference>
<dbReference type="SMART" id="SM00650">
    <property type="entry name" value="rADc"/>
    <property type="match status" value="1"/>
</dbReference>
<dbReference type="GO" id="GO:0000179">
    <property type="term" value="F:rRNA (adenine-N6,N6-)-dimethyltransferase activity"/>
    <property type="evidence" value="ECO:0007669"/>
    <property type="project" value="UniProtKB-UniRule"/>
</dbReference>
<evidence type="ECO:0000256" key="1">
    <source>
        <dbReference type="ARBA" id="ARBA00022603"/>
    </source>
</evidence>
<dbReference type="Pfam" id="PF00398">
    <property type="entry name" value="RrnaAD"/>
    <property type="match status" value="1"/>
</dbReference>
<feature type="binding site" evidence="5">
    <location>
        <position position="82"/>
    </location>
    <ligand>
        <name>S-adenosyl-L-methionine</name>
        <dbReference type="ChEBI" id="CHEBI:59789"/>
    </ligand>
</feature>
<evidence type="ECO:0000256" key="3">
    <source>
        <dbReference type="ARBA" id="ARBA00022691"/>
    </source>
</evidence>
<dbReference type="InterPro" id="IPR020598">
    <property type="entry name" value="rRNA_Ade_methylase_Trfase_N"/>
</dbReference>
<feature type="binding site" evidence="5">
    <location>
        <position position="144"/>
    </location>
    <ligand>
        <name>S-adenosyl-L-methionine</name>
        <dbReference type="ChEBI" id="CHEBI:59789"/>
    </ligand>
</feature>
<feature type="compositionally biased region" description="Low complexity" evidence="6">
    <location>
        <begin position="21"/>
        <end position="31"/>
    </location>
</feature>
<dbReference type="SMR" id="A0A0P0KVS6"/>
<name>A0A0P0KVS6_STRTH</name>
<dbReference type="PANTHER" id="PTHR11727">
    <property type="entry name" value="DIMETHYLADENOSINE TRANSFERASE"/>
    <property type="match status" value="1"/>
</dbReference>